<dbReference type="GO" id="GO:0016989">
    <property type="term" value="F:sigma factor antagonist activity"/>
    <property type="evidence" value="ECO:0007669"/>
    <property type="project" value="TreeGrafter"/>
</dbReference>
<proteinExistence type="predicted"/>
<evidence type="ECO:0000313" key="3">
    <source>
        <dbReference type="EMBL" id="QDV72507.1"/>
    </source>
</evidence>
<name>A0A518K410_9BACT</name>
<dbReference type="KEGG" id="bmei:Spa11_06850"/>
<dbReference type="AlphaFoldDB" id="A0A518K410"/>
<dbReference type="PANTHER" id="PTHR30273:SF2">
    <property type="entry name" value="PROTEIN FECR"/>
    <property type="match status" value="1"/>
</dbReference>
<evidence type="ECO:0000313" key="4">
    <source>
        <dbReference type="Proteomes" id="UP000316426"/>
    </source>
</evidence>
<gene>
    <name evidence="3" type="ORF">Spa11_06850</name>
</gene>
<evidence type="ECO:0000259" key="2">
    <source>
        <dbReference type="Pfam" id="PF04773"/>
    </source>
</evidence>
<protein>
    <submittedName>
        <fullName evidence="3">FecR protein</fullName>
    </submittedName>
</protein>
<evidence type="ECO:0000256" key="1">
    <source>
        <dbReference type="SAM" id="Phobius"/>
    </source>
</evidence>
<dbReference type="InterPro" id="IPR012373">
    <property type="entry name" value="Ferrdict_sens_TM"/>
</dbReference>
<dbReference type="EMBL" id="CP036349">
    <property type="protein sequence ID" value="QDV72507.1"/>
    <property type="molecule type" value="Genomic_DNA"/>
</dbReference>
<keyword evidence="1" id="KW-1133">Transmembrane helix</keyword>
<organism evidence="3 4">
    <name type="scientific">Botrimarina mediterranea</name>
    <dbReference type="NCBI Taxonomy" id="2528022"/>
    <lineage>
        <taxon>Bacteria</taxon>
        <taxon>Pseudomonadati</taxon>
        <taxon>Planctomycetota</taxon>
        <taxon>Planctomycetia</taxon>
        <taxon>Pirellulales</taxon>
        <taxon>Lacipirellulaceae</taxon>
        <taxon>Botrimarina</taxon>
    </lineage>
</organism>
<accession>A0A518K410</accession>
<sequence>MKYDRVTNDAADLDRLHTLMDAAMSEAITDAERIELESLLLTSDAALAAFVKRCQLETALHFEVRSAAAARRVDAAIAQMTTPHTSEGAADRRRRFRGGASLAVAATLLIAAGWWLANGRLAIEADRQPKPVARLESIDGAVWLGDEYPVGHRFVEGDSIYLSQGAARISLASGVEVALRAPCFVSLDNDMHVRLAEGVVTAQVAEWAHGFTIATDSLRVVDLGTKFAVSADNRGSTEAHVLDGQVRVHSPSAPVSSRQSVLLSKGEALRFQGASKVATRLAADLERFDADLNDVAPYKPIPLFNTGRGLEEGDEDPHWRVVAGPNCPQFSGPQFAVVCNADDRYLSNDREHSQWVSLVNPVRPGLPPNATFTYQTEFDLTGYDLRSVVIVAQVIADNGVRSVRINGEEVPVESWMLNDEDQVFNRFHVIEIAQGFRDGVNLIEFDIWNGVDRTAPSAPNPLALRVEWQAFGRLGVGSMVGAAVAMPPTDDAAAASKG</sequence>
<keyword evidence="4" id="KW-1185">Reference proteome</keyword>
<feature type="transmembrane region" description="Helical" evidence="1">
    <location>
        <begin position="99"/>
        <end position="117"/>
    </location>
</feature>
<dbReference type="RefSeq" id="WP_145107776.1">
    <property type="nucleotide sequence ID" value="NZ_CP036349.1"/>
</dbReference>
<feature type="domain" description="FecR protein" evidence="2">
    <location>
        <begin position="187"/>
        <end position="247"/>
    </location>
</feature>
<keyword evidence="1" id="KW-0812">Transmembrane</keyword>
<keyword evidence="1" id="KW-0472">Membrane</keyword>
<dbReference type="PANTHER" id="PTHR30273">
    <property type="entry name" value="PERIPLASMIC SIGNAL SENSOR AND SIGMA FACTOR ACTIVATOR FECR-RELATED"/>
    <property type="match status" value="1"/>
</dbReference>
<dbReference type="Proteomes" id="UP000316426">
    <property type="component" value="Chromosome"/>
</dbReference>
<dbReference type="InterPro" id="IPR006860">
    <property type="entry name" value="FecR"/>
</dbReference>
<dbReference type="Pfam" id="PF04773">
    <property type="entry name" value="FecR"/>
    <property type="match status" value="1"/>
</dbReference>
<reference evidence="3 4" key="1">
    <citation type="submission" date="2019-02" db="EMBL/GenBank/DDBJ databases">
        <title>Deep-cultivation of Planctomycetes and their phenomic and genomic characterization uncovers novel biology.</title>
        <authorList>
            <person name="Wiegand S."/>
            <person name="Jogler M."/>
            <person name="Boedeker C."/>
            <person name="Pinto D."/>
            <person name="Vollmers J."/>
            <person name="Rivas-Marin E."/>
            <person name="Kohn T."/>
            <person name="Peeters S.H."/>
            <person name="Heuer A."/>
            <person name="Rast P."/>
            <person name="Oberbeckmann S."/>
            <person name="Bunk B."/>
            <person name="Jeske O."/>
            <person name="Meyerdierks A."/>
            <person name="Storesund J.E."/>
            <person name="Kallscheuer N."/>
            <person name="Luecker S."/>
            <person name="Lage O.M."/>
            <person name="Pohl T."/>
            <person name="Merkel B.J."/>
            <person name="Hornburger P."/>
            <person name="Mueller R.-W."/>
            <person name="Bruemmer F."/>
            <person name="Labrenz M."/>
            <person name="Spormann A.M."/>
            <person name="Op den Camp H."/>
            <person name="Overmann J."/>
            <person name="Amann R."/>
            <person name="Jetten M.S.M."/>
            <person name="Mascher T."/>
            <person name="Medema M.H."/>
            <person name="Devos D.P."/>
            <person name="Kaster A.-K."/>
            <person name="Ovreas L."/>
            <person name="Rohde M."/>
            <person name="Galperin M.Y."/>
            <person name="Jogler C."/>
        </authorList>
    </citation>
    <scope>NUCLEOTIDE SEQUENCE [LARGE SCALE GENOMIC DNA]</scope>
    <source>
        <strain evidence="3 4">Spa11</strain>
    </source>
</reference>
<dbReference type="Gene3D" id="2.60.120.1440">
    <property type="match status" value="1"/>
</dbReference>